<dbReference type="PANTHER" id="PTHR42853">
    <property type="entry name" value="ACETYL-COENZYME A CARBOXYLASE CARBOXYL TRANSFERASE SUBUNIT ALPHA"/>
    <property type="match status" value="1"/>
</dbReference>
<keyword evidence="12" id="KW-0547">Nucleotide-binding</keyword>
<dbReference type="AlphaFoldDB" id="A0A381ZY57"/>
<evidence type="ECO:0000256" key="9">
    <source>
        <dbReference type="ARBA" id="ARBA00022490"/>
    </source>
</evidence>
<comment type="similarity">
    <text evidence="4">In the C-terminal section; belongs to the AccA family.</text>
</comment>
<evidence type="ECO:0000256" key="4">
    <source>
        <dbReference type="ARBA" id="ARBA00006276"/>
    </source>
</evidence>
<dbReference type="GO" id="GO:2001295">
    <property type="term" value="P:malonyl-CoA biosynthetic process"/>
    <property type="evidence" value="ECO:0007669"/>
    <property type="project" value="UniProtKB-UniPathway"/>
</dbReference>
<evidence type="ECO:0000256" key="2">
    <source>
        <dbReference type="ARBA" id="ARBA00004496"/>
    </source>
</evidence>
<keyword evidence="16" id="KW-0275">Fatty acid biosynthesis</keyword>
<dbReference type="InterPro" id="IPR011763">
    <property type="entry name" value="COA_CT_C"/>
</dbReference>
<keyword evidence="15" id="KW-0443">Lipid metabolism</keyword>
<evidence type="ECO:0000313" key="21">
    <source>
        <dbReference type="EMBL" id="SVA94079.1"/>
    </source>
</evidence>
<name>A0A381ZY57_9ZZZZ</name>
<comment type="subunit">
    <text evidence="6">Acetyl-CoA carboxylase is a heterotetramer composed of biotin carboxyl carrier protein (AccB), biotin carboxylase (AccC) and two subunits of ACCase subunit beta/alpha.</text>
</comment>
<evidence type="ECO:0000256" key="14">
    <source>
        <dbReference type="ARBA" id="ARBA00022840"/>
    </source>
</evidence>
<evidence type="ECO:0000256" key="6">
    <source>
        <dbReference type="ARBA" id="ARBA00011664"/>
    </source>
</evidence>
<protein>
    <recommendedName>
        <fullName evidence="8">Acetyl-coenzyme A carboxylase carboxyl transferase subunits beta/alpha</fullName>
        <ecNumber evidence="7">2.1.3.15</ecNumber>
    </recommendedName>
</protein>
<keyword evidence="14" id="KW-0067">ATP-binding</keyword>
<keyword evidence="11" id="KW-0808">Transferase</keyword>
<dbReference type="Gene3D" id="3.90.226.10">
    <property type="entry name" value="2-enoyl-CoA Hydratase, Chain A, domain 1"/>
    <property type="match status" value="2"/>
</dbReference>
<evidence type="ECO:0000256" key="5">
    <source>
        <dbReference type="ARBA" id="ARBA00010284"/>
    </source>
</evidence>
<keyword evidence="13" id="KW-0276">Fatty acid metabolism</keyword>
<dbReference type="PROSITE" id="PS50989">
    <property type="entry name" value="COA_CT_CTER"/>
    <property type="match status" value="1"/>
</dbReference>
<evidence type="ECO:0000256" key="13">
    <source>
        <dbReference type="ARBA" id="ARBA00022832"/>
    </source>
</evidence>
<evidence type="ECO:0000256" key="16">
    <source>
        <dbReference type="ARBA" id="ARBA00023160"/>
    </source>
</evidence>
<dbReference type="EC" id="2.1.3.15" evidence="7"/>
<evidence type="ECO:0000256" key="12">
    <source>
        <dbReference type="ARBA" id="ARBA00022741"/>
    </source>
</evidence>
<dbReference type="GO" id="GO:0005524">
    <property type="term" value="F:ATP binding"/>
    <property type="evidence" value="ECO:0007669"/>
    <property type="project" value="UniProtKB-KW"/>
</dbReference>
<comment type="cofactor">
    <cofactor evidence="1">
        <name>Zn(2+)</name>
        <dbReference type="ChEBI" id="CHEBI:29105"/>
    </cofactor>
</comment>
<evidence type="ECO:0000259" key="20">
    <source>
        <dbReference type="PROSITE" id="PS50989"/>
    </source>
</evidence>
<dbReference type="GO" id="GO:0006633">
    <property type="term" value="P:fatty acid biosynthetic process"/>
    <property type="evidence" value="ECO:0007669"/>
    <property type="project" value="UniProtKB-KW"/>
</dbReference>
<evidence type="ECO:0000256" key="11">
    <source>
        <dbReference type="ARBA" id="ARBA00022679"/>
    </source>
</evidence>
<evidence type="ECO:0000256" key="8">
    <source>
        <dbReference type="ARBA" id="ARBA00018312"/>
    </source>
</evidence>
<evidence type="ECO:0000256" key="3">
    <source>
        <dbReference type="ARBA" id="ARBA00004956"/>
    </source>
</evidence>
<dbReference type="InterPro" id="IPR034733">
    <property type="entry name" value="AcCoA_carboxyl_beta"/>
</dbReference>
<dbReference type="PRINTS" id="PR01070">
    <property type="entry name" value="ACCCTRFRASEB"/>
</dbReference>
<evidence type="ECO:0000256" key="1">
    <source>
        <dbReference type="ARBA" id="ARBA00001947"/>
    </source>
</evidence>
<keyword evidence="10" id="KW-0444">Lipid biosynthesis</keyword>
<comment type="subcellular location">
    <subcellularLocation>
        <location evidence="2">Cytoplasm</location>
    </subcellularLocation>
</comment>
<evidence type="ECO:0000259" key="19">
    <source>
        <dbReference type="PROSITE" id="PS50980"/>
    </source>
</evidence>
<comment type="pathway">
    <text evidence="3">Lipid metabolism; malonyl-CoA biosynthesis; malonyl-CoA from acetyl-CoA: step 1/1.</text>
</comment>
<proteinExistence type="inferred from homology"/>
<dbReference type="EMBL" id="UINC01023099">
    <property type="protein sequence ID" value="SVA94079.1"/>
    <property type="molecule type" value="Genomic_DNA"/>
</dbReference>
<evidence type="ECO:0000256" key="17">
    <source>
        <dbReference type="ARBA" id="ARBA00025280"/>
    </source>
</evidence>
<comment type="catalytic activity">
    <reaction evidence="18">
        <text>N(6)-carboxybiotinyl-L-lysyl-[protein] + acetyl-CoA = N(6)-biotinyl-L-lysyl-[protein] + malonyl-CoA</text>
        <dbReference type="Rhea" id="RHEA:54728"/>
        <dbReference type="Rhea" id="RHEA-COMP:10505"/>
        <dbReference type="Rhea" id="RHEA-COMP:10506"/>
        <dbReference type="ChEBI" id="CHEBI:57288"/>
        <dbReference type="ChEBI" id="CHEBI:57384"/>
        <dbReference type="ChEBI" id="CHEBI:83144"/>
        <dbReference type="ChEBI" id="CHEBI:83145"/>
        <dbReference type="EC" id="2.1.3.15"/>
    </reaction>
</comment>
<dbReference type="InterPro" id="IPR001095">
    <property type="entry name" value="Acetyl_CoA_COase_a_su"/>
</dbReference>
<keyword evidence="9" id="KW-0963">Cytoplasm</keyword>
<evidence type="ECO:0000256" key="7">
    <source>
        <dbReference type="ARBA" id="ARBA00011883"/>
    </source>
</evidence>
<gene>
    <name evidence="21" type="ORF">METZ01_LOCUS146933</name>
</gene>
<dbReference type="Pfam" id="PF01039">
    <property type="entry name" value="Carboxyl_trans"/>
    <property type="match status" value="1"/>
</dbReference>
<comment type="function">
    <text evidence="17">Component of the acetyl coenzyme A carboxylase (ACC) complex. Biotin carboxylase (BC) catalyzes the carboxylation of biotin on its carrier protein (BCCP) and then the CO(2) group is transferred by the transcarboxylase to acetyl-CoA to form malonyl-CoA.</text>
</comment>
<dbReference type="GO" id="GO:0016743">
    <property type="term" value="F:carboxyl- or carbamoyltransferase activity"/>
    <property type="evidence" value="ECO:0007669"/>
    <property type="project" value="InterPro"/>
</dbReference>
<dbReference type="GO" id="GO:0003989">
    <property type="term" value="F:acetyl-CoA carboxylase activity"/>
    <property type="evidence" value="ECO:0007669"/>
    <property type="project" value="InterPro"/>
</dbReference>
<organism evidence="21">
    <name type="scientific">marine metagenome</name>
    <dbReference type="NCBI Taxonomy" id="408172"/>
    <lineage>
        <taxon>unclassified sequences</taxon>
        <taxon>metagenomes</taxon>
        <taxon>ecological metagenomes</taxon>
    </lineage>
</organism>
<dbReference type="UniPathway" id="UPA00655">
    <property type="reaction ID" value="UER00711"/>
</dbReference>
<evidence type="ECO:0000256" key="15">
    <source>
        <dbReference type="ARBA" id="ARBA00023098"/>
    </source>
</evidence>
<dbReference type="InterPro" id="IPR029045">
    <property type="entry name" value="ClpP/crotonase-like_dom_sf"/>
</dbReference>
<reference evidence="21" key="1">
    <citation type="submission" date="2018-05" db="EMBL/GenBank/DDBJ databases">
        <authorList>
            <person name="Lanie J.A."/>
            <person name="Ng W.-L."/>
            <person name="Kazmierczak K.M."/>
            <person name="Andrzejewski T.M."/>
            <person name="Davidsen T.M."/>
            <person name="Wayne K.J."/>
            <person name="Tettelin H."/>
            <person name="Glass J.I."/>
            <person name="Rusch D."/>
            <person name="Podicherti R."/>
            <person name="Tsui H.-C.T."/>
            <person name="Winkler M.E."/>
        </authorList>
    </citation>
    <scope>NUCLEOTIDE SEQUENCE</scope>
</reference>
<dbReference type="InterPro" id="IPR011762">
    <property type="entry name" value="COA_CT_N"/>
</dbReference>
<comment type="similarity">
    <text evidence="5">In the N-terminal section; belongs to the AccD/PCCB family.</text>
</comment>
<dbReference type="PROSITE" id="PS50980">
    <property type="entry name" value="COA_CT_NTER"/>
    <property type="match status" value="1"/>
</dbReference>
<dbReference type="PANTHER" id="PTHR42853:SF3">
    <property type="entry name" value="ACETYL-COENZYME A CARBOXYLASE CARBOXYL TRANSFERASE SUBUNIT ALPHA, CHLOROPLASTIC"/>
    <property type="match status" value="1"/>
</dbReference>
<evidence type="ECO:0000256" key="10">
    <source>
        <dbReference type="ARBA" id="ARBA00022516"/>
    </source>
</evidence>
<sequence length="581" mass="64741">MGNTFQLSFEQDPNFNYSPESIEDLSEYEKYELSFHPERPKYLDYLSLFDGVSPCFDSDEFGACLIQTHRAELDGVPTMLIGQQSGPSSDYREFRKSLSDTDQVKKWNHGMPVPASYERAVKAIQLAEEEKRIIIIFVDTPGADPTERSEANGIAWRIGDTIHALADVRVPTISLIMNRACSGGAIALTGCDVTLAMEHSTYLVITPEACSSILFHTRSRANEAAAVSQITSKEGYKHGIVDELIPEPKGPAHRFKENAFASAKNVLKAWVDKFSDFNGETVIENRVNRWEKIGHWEEIVPAELNSFHRPVTRLPVAESTGYLKRHVKCYDANGNRHYDPESFRKLEKTNFVCDICDHRYVRPSAWDYINWIVDENSFTEHDETKFIADKDILGFPGYVEKLKETRNITGLVSAMITGNGTILDKDVVVCATDFGFLGGSFCMSTAEKVWRAAQIAIDGMVPLILQAAGGGARMHEGCSSMVGIPKAQLAISRVENAELPVVTLITDPTLGGVAIGIGSRGHRLFEYNAGHIGFSGKRVIEQYTRKKTSKGFQTVDWLKKHGHADEIVHPMDLKKKISSLI</sequence>
<evidence type="ECO:0000256" key="18">
    <source>
        <dbReference type="ARBA" id="ARBA00049152"/>
    </source>
</evidence>
<feature type="domain" description="CoA carboxyltransferase C-terminal" evidence="20">
    <location>
        <begin position="14"/>
        <end position="273"/>
    </location>
</feature>
<dbReference type="InterPro" id="IPR000438">
    <property type="entry name" value="Acetyl_CoA_COase_Trfase_b_su"/>
</dbReference>
<dbReference type="Pfam" id="PF03255">
    <property type="entry name" value="ACCA"/>
    <property type="match status" value="1"/>
</dbReference>
<dbReference type="SUPFAM" id="SSF52096">
    <property type="entry name" value="ClpP/crotonase"/>
    <property type="match status" value="2"/>
</dbReference>
<dbReference type="GO" id="GO:0009317">
    <property type="term" value="C:acetyl-CoA carboxylase complex"/>
    <property type="evidence" value="ECO:0007669"/>
    <property type="project" value="InterPro"/>
</dbReference>
<accession>A0A381ZY57</accession>
<feature type="domain" description="CoA carboxyltransferase N-terminal" evidence="19">
    <location>
        <begin position="329"/>
        <end position="581"/>
    </location>
</feature>